<dbReference type="Proteomes" id="UP000054477">
    <property type="component" value="Unassembled WGS sequence"/>
</dbReference>
<reference evidence="2 3" key="1">
    <citation type="submission" date="2014-04" db="EMBL/GenBank/DDBJ databases">
        <authorList>
            <consortium name="DOE Joint Genome Institute"/>
            <person name="Kuo A."/>
            <person name="Kohler A."/>
            <person name="Nagy L.G."/>
            <person name="Floudas D."/>
            <person name="Copeland A."/>
            <person name="Barry K.W."/>
            <person name="Cichocki N."/>
            <person name="Veneault-Fourrey C."/>
            <person name="LaButti K."/>
            <person name="Lindquist E.A."/>
            <person name="Lipzen A."/>
            <person name="Lundell T."/>
            <person name="Morin E."/>
            <person name="Murat C."/>
            <person name="Sun H."/>
            <person name="Tunlid A."/>
            <person name="Henrissat B."/>
            <person name="Grigoriev I.V."/>
            <person name="Hibbett D.S."/>
            <person name="Martin F."/>
            <person name="Nordberg H.P."/>
            <person name="Cantor M.N."/>
            <person name="Hua S.X."/>
        </authorList>
    </citation>
    <scope>NUCLEOTIDE SEQUENCE [LARGE SCALE GENOMIC DNA]</scope>
    <source>
        <strain evidence="2 3">LaAM-08-1</strain>
    </source>
</reference>
<gene>
    <name evidence="2" type="ORF">K443DRAFT_115780</name>
</gene>
<protein>
    <submittedName>
        <fullName evidence="2">Uncharacterized protein</fullName>
    </submittedName>
</protein>
<feature type="region of interest" description="Disordered" evidence="1">
    <location>
        <begin position="1"/>
        <end position="23"/>
    </location>
</feature>
<dbReference type="HOGENOM" id="CLU_203569_0_0_1"/>
<feature type="non-terminal residue" evidence="2">
    <location>
        <position position="1"/>
    </location>
</feature>
<evidence type="ECO:0000256" key="1">
    <source>
        <dbReference type="SAM" id="MobiDB-lite"/>
    </source>
</evidence>
<evidence type="ECO:0000313" key="3">
    <source>
        <dbReference type="Proteomes" id="UP000054477"/>
    </source>
</evidence>
<keyword evidence="3" id="KW-1185">Reference proteome</keyword>
<sequence length="70" mass="7695">QKPILVQHIYPRQPPSSDSGSKANGDGLWWSPFGFYVRNRLVAEAYSMFPLSPTFGAPNHASYGSPRVSA</sequence>
<proteinExistence type="predicted"/>
<accession>A0A0C9WMA6</accession>
<dbReference type="AlphaFoldDB" id="A0A0C9WMA6"/>
<dbReference type="EMBL" id="KN839072">
    <property type="protein sequence ID" value="KIJ90985.1"/>
    <property type="molecule type" value="Genomic_DNA"/>
</dbReference>
<reference evidence="3" key="2">
    <citation type="submission" date="2015-01" db="EMBL/GenBank/DDBJ databases">
        <title>Evolutionary Origins and Diversification of the Mycorrhizal Mutualists.</title>
        <authorList>
            <consortium name="DOE Joint Genome Institute"/>
            <consortium name="Mycorrhizal Genomics Consortium"/>
            <person name="Kohler A."/>
            <person name="Kuo A."/>
            <person name="Nagy L.G."/>
            <person name="Floudas D."/>
            <person name="Copeland A."/>
            <person name="Barry K.W."/>
            <person name="Cichocki N."/>
            <person name="Veneault-Fourrey C."/>
            <person name="LaButti K."/>
            <person name="Lindquist E.A."/>
            <person name="Lipzen A."/>
            <person name="Lundell T."/>
            <person name="Morin E."/>
            <person name="Murat C."/>
            <person name="Riley R."/>
            <person name="Ohm R."/>
            <person name="Sun H."/>
            <person name="Tunlid A."/>
            <person name="Henrissat B."/>
            <person name="Grigoriev I.V."/>
            <person name="Hibbett D.S."/>
            <person name="Martin F."/>
        </authorList>
    </citation>
    <scope>NUCLEOTIDE SEQUENCE [LARGE SCALE GENOMIC DNA]</scope>
    <source>
        <strain evidence="3">LaAM-08-1</strain>
    </source>
</reference>
<evidence type="ECO:0000313" key="2">
    <source>
        <dbReference type="EMBL" id="KIJ90985.1"/>
    </source>
</evidence>
<name>A0A0C9WMA6_9AGAR</name>
<organism evidence="2 3">
    <name type="scientific">Laccaria amethystina LaAM-08-1</name>
    <dbReference type="NCBI Taxonomy" id="1095629"/>
    <lineage>
        <taxon>Eukaryota</taxon>
        <taxon>Fungi</taxon>
        <taxon>Dikarya</taxon>
        <taxon>Basidiomycota</taxon>
        <taxon>Agaricomycotina</taxon>
        <taxon>Agaricomycetes</taxon>
        <taxon>Agaricomycetidae</taxon>
        <taxon>Agaricales</taxon>
        <taxon>Agaricineae</taxon>
        <taxon>Hydnangiaceae</taxon>
        <taxon>Laccaria</taxon>
    </lineage>
</organism>